<dbReference type="RefSeq" id="WP_385940776.1">
    <property type="nucleotide sequence ID" value="NZ_JBHSOZ010000004.1"/>
</dbReference>
<feature type="domain" description="Tetrapyrrole biosynthesis uroporphyrinogen III synthase" evidence="8">
    <location>
        <begin position="266"/>
        <end position="469"/>
    </location>
</feature>
<evidence type="ECO:0000256" key="3">
    <source>
        <dbReference type="ARBA" id="ARBA00022679"/>
    </source>
</evidence>
<keyword evidence="3 6" id="KW-0808">Transferase</keyword>
<dbReference type="InterPro" id="IPR036108">
    <property type="entry name" value="4pyrrol_syn_uPrphyn_synt_sf"/>
</dbReference>
<keyword evidence="5" id="KW-0627">Porphyrin biosynthesis</keyword>
<evidence type="ECO:0000256" key="6">
    <source>
        <dbReference type="RuleBase" id="RU003960"/>
    </source>
</evidence>
<comment type="caution">
    <text evidence="9">The sequence shown here is derived from an EMBL/GenBank/DDBJ whole genome shotgun (WGS) entry which is preliminary data.</text>
</comment>
<dbReference type="NCBIfam" id="TIGR01469">
    <property type="entry name" value="cobA_cysG_Cterm"/>
    <property type="match status" value="1"/>
</dbReference>
<dbReference type="InterPro" id="IPR000878">
    <property type="entry name" value="4pyrrol_Mease"/>
</dbReference>
<dbReference type="Pfam" id="PF02602">
    <property type="entry name" value="HEM4"/>
    <property type="match status" value="1"/>
</dbReference>
<keyword evidence="4" id="KW-0949">S-adenosyl-L-methionine</keyword>
<comment type="similarity">
    <text evidence="6">Belongs to the precorrin methyltransferase family.</text>
</comment>
<evidence type="ECO:0000256" key="2">
    <source>
        <dbReference type="ARBA" id="ARBA00022603"/>
    </source>
</evidence>
<dbReference type="InterPro" id="IPR014777">
    <property type="entry name" value="4pyrrole_Mease_sub1"/>
</dbReference>
<dbReference type="Gene3D" id="3.40.1010.10">
    <property type="entry name" value="Cobalt-precorrin-4 Transmethylase, Domain 1"/>
    <property type="match status" value="1"/>
</dbReference>
<dbReference type="InterPro" id="IPR050161">
    <property type="entry name" value="Siro_Cobalamin_biosynth"/>
</dbReference>
<evidence type="ECO:0000256" key="1">
    <source>
        <dbReference type="ARBA" id="ARBA00012162"/>
    </source>
</evidence>
<dbReference type="SUPFAM" id="SSF69618">
    <property type="entry name" value="HemD-like"/>
    <property type="match status" value="1"/>
</dbReference>
<dbReference type="EC" id="2.1.1.107" evidence="1"/>
<sequence>MGVGTVYLVGAGPGDSKLITVRGFEYLRTADVVLYDRLVNPLLLDEAKPKAELIYCGKLPDRHHLRQEAIQEVMIEKAKEGLHVIRLKGGDPGVFGRVGEEAAALAEAEVPYEIIPGITAGIAAPAYAGVPVTHREHASSFAIVTGHAQTGEPSPNWEGLATSIDTIAFYMGVKNLSFIAENLIKHGKSKDTPIMLVEWATTSRQRTVEGTLENITEVVERENIKNPALTLVGDVVGLRKSLHWFEKKKLTDQTILVGQTNSKKSSIAAKLRENGAEAFEFPSFRETPESESFPENLKSFSKIVFLASESVTPFFKEIKRRRIDVRSLPSEITATTKRGAVYLEEHGIFSEIDSFIQEEEGVLYIGKEDQIAPLSEDGWISHRAVTNEKSNITLVRLHQDKRLTTVVFPCAEAVETVTREVEEAGISFKEWKEDKLFICYGPKSRMKAEETGYENCIELEQPDVDHLIASLAATQITYS</sequence>
<dbReference type="GO" id="GO:0032259">
    <property type="term" value="P:methylation"/>
    <property type="evidence" value="ECO:0007669"/>
    <property type="project" value="UniProtKB-KW"/>
</dbReference>
<evidence type="ECO:0000256" key="5">
    <source>
        <dbReference type="ARBA" id="ARBA00023244"/>
    </source>
</evidence>
<dbReference type="InterPro" id="IPR003043">
    <property type="entry name" value="Uropor_MeTrfase_CS"/>
</dbReference>
<evidence type="ECO:0000313" key="10">
    <source>
        <dbReference type="Proteomes" id="UP001596142"/>
    </source>
</evidence>
<dbReference type="CDD" id="cd11642">
    <property type="entry name" value="SUMT"/>
    <property type="match status" value="1"/>
</dbReference>
<dbReference type="PANTHER" id="PTHR45790">
    <property type="entry name" value="SIROHEME SYNTHASE-RELATED"/>
    <property type="match status" value="1"/>
</dbReference>
<dbReference type="InterPro" id="IPR014776">
    <property type="entry name" value="4pyrrole_Mease_sub2"/>
</dbReference>
<protein>
    <recommendedName>
        <fullName evidence="1">uroporphyrinogen-III C-methyltransferase</fullName>
        <ecNumber evidence="1">2.1.1.107</ecNumber>
    </recommendedName>
</protein>
<evidence type="ECO:0000259" key="8">
    <source>
        <dbReference type="Pfam" id="PF02602"/>
    </source>
</evidence>
<keyword evidence="10" id="KW-1185">Reference proteome</keyword>
<reference evidence="10" key="1">
    <citation type="journal article" date="2019" name="Int. J. Syst. Evol. Microbiol.">
        <title>The Global Catalogue of Microorganisms (GCM) 10K type strain sequencing project: providing services to taxonomists for standard genome sequencing and annotation.</title>
        <authorList>
            <consortium name="The Broad Institute Genomics Platform"/>
            <consortium name="The Broad Institute Genome Sequencing Center for Infectious Disease"/>
            <person name="Wu L."/>
            <person name="Ma J."/>
        </authorList>
    </citation>
    <scope>NUCLEOTIDE SEQUENCE [LARGE SCALE GENOMIC DNA]</scope>
    <source>
        <strain evidence="10">CECT 7184</strain>
    </source>
</reference>
<proteinExistence type="inferred from homology"/>
<name>A0ABW0YN70_9BACI</name>
<dbReference type="PANTHER" id="PTHR45790:SF3">
    <property type="entry name" value="S-ADENOSYL-L-METHIONINE-DEPENDENT UROPORPHYRINOGEN III METHYLTRANSFERASE, CHLOROPLASTIC"/>
    <property type="match status" value="1"/>
</dbReference>
<evidence type="ECO:0000313" key="9">
    <source>
        <dbReference type="EMBL" id="MFC5713211.1"/>
    </source>
</evidence>
<dbReference type="InterPro" id="IPR035996">
    <property type="entry name" value="4pyrrol_Methylase_sf"/>
</dbReference>
<dbReference type="NCBIfam" id="NF004790">
    <property type="entry name" value="PRK06136.1"/>
    <property type="match status" value="1"/>
</dbReference>
<dbReference type="GO" id="GO:0004851">
    <property type="term" value="F:uroporphyrin-III C-methyltransferase activity"/>
    <property type="evidence" value="ECO:0007669"/>
    <property type="project" value="UniProtKB-EC"/>
</dbReference>
<dbReference type="EMBL" id="JBHSOZ010000004">
    <property type="protein sequence ID" value="MFC5713211.1"/>
    <property type="molecule type" value="Genomic_DNA"/>
</dbReference>
<keyword evidence="2 6" id="KW-0489">Methyltransferase</keyword>
<dbReference type="PROSITE" id="PS00840">
    <property type="entry name" value="SUMT_2"/>
    <property type="match status" value="1"/>
</dbReference>
<evidence type="ECO:0000256" key="4">
    <source>
        <dbReference type="ARBA" id="ARBA00022691"/>
    </source>
</evidence>
<dbReference type="InterPro" id="IPR006366">
    <property type="entry name" value="CobA/CysG_C"/>
</dbReference>
<organism evidence="9 10">
    <name type="scientific">Thalassorhabdus alkalitolerans</name>
    <dbReference type="NCBI Taxonomy" id="2282697"/>
    <lineage>
        <taxon>Bacteria</taxon>
        <taxon>Bacillati</taxon>
        <taxon>Bacillota</taxon>
        <taxon>Bacilli</taxon>
        <taxon>Bacillales</taxon>
        <taxon>Bacillaceae</taxon>
        <taxon>Thalassorhabdus</taxon>
    </lineage>
</organism>
<dbReference type="Proteomes" id="UP001596142">
    <property type="component" value="Unassembled WGS sequence"/>
</dbReference>
<dbReference type="SUPFAM" id="SSF53790">
    <property type="entry name" value="Tetrapyrrole methylase"/>
    <property type="match status" value="1"/>
</dbReference>
<feature type="domain" description="Tetrapyrrole methylase" evidence="7">
    <location>
        <begin position="5"/>
        <end position="215"/>
    </location>
</feature>
<dbReference type="Gene3D" id="3.30.950.10">
    <property type="entry name" value="Methyltransferase, Cobalt-precorrin-4 Transmethylase, Domain 2"/>
    <property type="match status" value="1"/>
</dbReference>
<dbReference type="InterPro" id="IPR003754">
    <property type="entry name" value="4pyrrol_synth_uPrphyn_synth"/>
</dbReference>
<gene>
    <name evidence="9" type="primary">cobA</name>
    <name evidence="9" type="ORF">ACFPU1_10475</name>
</gene>
<accession>A0ABW0YN70</accession>
<dbReference type="PROSITE" id="PS00839">
    <property type="entry name" value="SUMT_1"/>
    <property type="match status" value="1"/>
</dbReference>
<evidence type="ECO:0000259" key="7">
    <source>
        <dbReference type="Pfam" id="PF00590"/>
    </source>
</evidence>
<dbReference type="Pfam" id="PF00590">
    <property type="entry name" value="TP_methylase"/>
    <property type="match status" value="1"/>
</dbReference>